<feature type="region of interest" description="Disordered" evidence="1">
    <location>
        <begin position="199"/>
        <end position="233"/>
    </location>
</feature>
<feature type="compositionally biased region" description="Polar residues" evidence="1">
    <location>
        <begin position="20"/>
        <end position="30"/>
    </location>
</feature>
<feature type="region of interest" description="Disordered" evidence="1">
    <location>
        <begin position="248"/>
        <end position="288"/>
    </location>
</feature>
<sequence length="288" mass="31476">MGLEPAAPFIQTAPLEGGSWMSTASFSTSARQEHHGPQIPPKKADLIPHLWAPATLSSEHRDASQAGPRPSQAVFLSRASMTTHLSSEAPSPLWPSWRSDGPRMLLDSEPSVPLTEVPRVMTTEKDPVQPSGSLFPLEQWSRETVKSTESVDPTPRDPAHISEEFPPLTRPFRSRLDEEGLIFYRAPRRPQEILPIIKAEEPLQNEQDPSGEGVRGYLDLSTSKPSQGTEGLGLIVLPGTDVIFTTRRARQSDASAHLETSSPELPERQCGPSRSSDSTSQGPSDCHL</sequence>
<feature type="compositionally biased region" description="Polar residues" evidence="1">
    <location>
        <begin position="272"/>
        <end position="288"/>
    </location>
</feature>
<reference evidence="2 3" key="1">
    <citation type="journal article" date="2023" name="bioRxiv">
        <title>Conserved and derived expression patterns and positive selection on dental genes reveal complex evolutionary context of ever-growing rodent molars.</title>
        <authorList>
            <person name="Calamari Z.T."/>
            <person name="Song A."/>
            <person name="Cohen E."/>
            <person name="Akter M."/>
            <person name="Roy R.D."/>
            <person name="Hallikas O."/>
            <person name="Christensen M.M."/>
            <person name="Li P."/>
            <person name="Marangoni P."/>
            <person name="Jernvall J."/>
            <person name="Klein O.D."/>
        </authorList>
    </citation>
    <scope>NUCLEOTIDE SEQUENCE [LARGE SCALE GENOMIC DNA]</scope>
    <source>
        <strain evidence="2">V071</strain>
    </source>
</reference>
<feature type="compositionally biased region" description="Polar residues" evidence="1">
    <location>
        <begin position="252"/>
        <end position="263"/>
    </location>
</feature>
<dbReference type="EMBL" id="JBBHLL010000181">
    <property type="protein sequence ID" value="KAK7811121.1"/>
    <property type="molecule type" value="Genomic_DNA"/>
</dbReference>
<name>A0AAW0I9M9_MYOGA</name>
<keyword evidence="3" id="KW-1185">Reference proteome</keyword>
<feature type="compositionally biased region" description="Basic and acidic residues" evidence="1">
    <location>
        <begin position="154"/>
        <end position="163"/>
    </location>
</feature>
<evidence type="ECO:0000313" key="3">
    <source>
        <dbReference type="Proteomes" id="UP001488838"/>
    </source>
</evidence>
<feature type="region of interest" description="Disordered" evidence="1">
    <location>
        <begin position="124"/>
        <end position="172"/>
    </location>
</feature>
<dbReference type="Proteomes" id="UP001488838">
    <property type="component" value="Unassembled WGS sequence"/>
</dbReference>
<dbReference type="AlphaFoldDB" id="A0AAW0I9M9"/>
<evidence type="ECO:0000256" key="1">
    <source>
        <dbReference type="SAM" id="MobiDB-lite"/>
    </source>
</evidence>
<feature type="region of interest" description="Disordered" evidence="1">
    <location>
        <begin position="1"/>
        <end position="45"/>
    </location>
</feature>
<evidence type="ECO:0000313" key="2">
    <source>
        <dbReference type="EMBL" id="KAK7811121.1"/>
    </source>
</evidence>
<feature type="compositionally biased region" description="Polar residues" evidence="1">
    <location>
        <begin position="220"/>
        <end position="229"/>
    </location>
</feature>
<protein>
    <submittedName>
        <fullName evidence="2">Uncharacterized protein</fullName>
    </submittedName>
</protein>
<feature type="region of interest" description="Disordered" evidence="1">
    <location>
        <begin position="53"/>
        <end position="72"/>
    </location>
</feature>
<accession>A0AAW0I9M9</accession>
<proteinExistence type="predicted"/>
<gene>
    <name evidence="2" type="ORF">U0070_016061</name>
</gene>
<feature type="compositionally biased region" description="Basic and acidic residues" evidence="1">
    <location>
        <begin position="31"/>
        <end position="45"/>
    </location>
</feature>
<comment type="caution">
    <text evidence="2">The sequence shown here is derived from an EMBL/GenBank/DDBJ whole genome shotgun (WGS) entry which is preliminary data.</text>
</comment>
<organism evidence="2 3">
    <name type="scientific">Myodes glareolus</name>
    <name type="common">Bank vole</name>
    <name type="synonym">Clethrionomys glareolus</name>
    <dbReference type="NCBI Taxonomy" id="447135"/>
    <lineage>
        <taxon>Eukaryota</taxon>
        <taxon>Metazoa</taxon>
        <taxon>Chordata</taxon>
        <taxon>Craniata</taxon>
        <taxon>Vertebrata</taxon>
        <taxon>Euteleostomi</taxon>
        <taxon>Mammalia</taxon>
        <taxon>Eutheria</taxon>
        <taxon>Euarchontoglires</taxon>
        <taxon>Glires</taxon>
        <taxon>Rodentia</taxon>
        <taxon>Myomorpha</taxon>
        <taxon>Muroidea</taxon>
        <taxon>Cricetidae</taxon>
        <taxon>Arvicolinae</taxon>
        <taxon>Myodes</taxon>
    </lineage>
</organism>